<dbReference type="InParanoid" id="A0A482X167"/>
<dbReference type="EMBL" id="QKKF02019844">
    <property type="protein sequence ID" value="RZF39382.1"/>
    <property type="molecule type" value="Genomic_DNA"/>
</dbReference>
<accession>A0A482X167</accession>
<proteinExistence type="predicted"/>
<gene>
    <name evidence="1" type="ORF">LSTR_LSTR000903</name>
</gene>
<name>A0A482X167_LAOST</name>
<organism evidence="1 2">
    <name type="scientific">Laodelphax striatellus</name>
    <name type="common">Small brown planthopper</name>
    <name type="synonym">Delphax striatella</name>
    <dbReference type="NCBI Taxonomy" id="195883"/>
    <lineage>
        <taxon>Eukaryota</taxon>
        <taxon>Metazoa</taxon>
        <taxon>Ecdysozoa</taxon>
        <taxon>Arthropoda</taxon>
        <taxon>Hexapoda</taxon>
        <taxon>Insecta</taxon>
        <taxon>Pterygota</taxon>
        <taxon>Neoptera</taxon>
        <taxon>Paraneoptera</taxon>
        <taxon>Hemiptera</taxon>
        <taxon>Auchenorrhyncha</taxon>
        <taxon>Fulgoroidea</taxon>
        <taxon>Delphacidae</taxon>
        <taxon>Criomorphinae</taxon>
        <taxon>Laodelphax</taxon>
    </lineage>
</organism>
<dbReference type="AlphaFoldDB" id="A0A482X167"/>
<evidence type="ECO:0000313" key="1">
    <source>
        <dbReference type="EMBL" id="RZF39382.1"/>
    </source>
</evidence>
<comment type="caution">
    <text evidence="1">The sequence shown here is derived from an EMBL/GenBank/DDBJ whole genome shotgun (WGS) entry which is preliminary data.</text>
</comment>
<protein>
    <submittedName>
        <fullName evidence="1">Uncharacterized protein</fullName>
    </submittedName>
</protein>
<reference evidence="1 2" key="1">
    <citation type="journal article" date="2017" name="Gigascience">
        <title>Genome sequence of the small brown planthopper, Laodelphax striatellus.</title>
        <authorList>
            <person name="Zhu J."/>
            <person name="Jiang F."/>
            <person name="Wang X."/>
            <person name="Yang P."/>
            <person name="Bao Y."/>
            <person name="Zhao W."/>
            <person name="Wang W."/>
            <person name="Lu H."/>
            <person name="Wang Q."/>
            <person name="Cui N."/>
            <person name="Li J."/>
            <person name="Chen X."/>
            <person name="Luo L."/>
            <person name="Yu J."/>
            <person name="Kang L."/>
            <person name="Cui F."/>
        </authorList>
    </citation>
    <scope>NUCLEOTIDE SEQUENCE [LARGE SCALE GENOMIC DNA]</scope>
    <source>
        <strain evidence="1">Lst14</strain>
    </source>
</reference>
<evidence type="ECO:0000313" key="2">
    <source>
        <dbReference type="Proteomes" id="UP000291343"/>
    </source>
</evidence>
<keyword evidence="2" id="KW-1185">Reference proteome</keyword>
<dbReference type="Proteomes" id="UP000291343">
    <property type="component" value="Unassembled WGS sequence"/>
</dbReference>
<sequence length="131" mass="14773">MGFRNANEYQPQCIVSMCLQRPAKQLRLLLGRHNLSIATYKQIIIDVKEPHSDYILLACNNVLVEYFSIGFQADPAVGTVSGMGIKKADLRTVNCRKVRYFNDLKVAMLVIGEDCSLKCCGRFSAVHRSKF</sequence>